<name>A0A5B7GBB2_PORTR</name>
<dbReference type="EMBL" id="VSRR010012514">
    <property type="protein sequence ID" value="MPC54647.1"/>
    <property type="molecule type" value="Genomic_DNA"/>
</dbReference>
<reference evidence="2 3" key="1">
    <citation type="submission" date="2019-05" db="EMBL/GenBank/DDBJ databases">
        <title>Another draft genome of Portunus trituberculatus and its Hox gene families provides insights of decapod evolution.</title>
        <authorList>
            <person name="Jeong J.-H."/>
            <person name="Song I."/>
            <person name="Kim S."/>
            <person name="Choi T."/>
            <person name="Kim D."/>
            <person name="Ryu S."/>
            <person name="Kim W."/>
        </authorList>
    </citation>
    <scope>NUCLEOTIDE SEQUENCE [LARGE SCALE GENOMIC DNA]</scope>
    <source>
        <tissue evidence="2">Muscle</tissue>
    </source>
</reference>
<sequence>MFSSSRYKHVLLSTDGAVRGNHDRFDRDGRIPGRDSGKRPRHRGLAVPEEHYGPPRYLPGGGDLPSPAELLLVLQVSLAHRCAPIMVPGYFRIFFFECEPGTTFDDHLDQCVFPHLTEPCSDEPFEPPALRLLCKKYFQCRRTEQNTWTYTEENCKGLGDDYYYSFQDGCVFLDDGKNLVLC</sequence>
<gene>
    <name evidence="2" type="ORF">E2C01_048570</name>
</gene>
<accession>A0A5B7GBB2</accession>
<feature type="compositionally biased region" description="Basic and acidic residues" evidence="1">
    <location>
        <begin position="21"/>
        <end position="38"/>
    </location>
</feature>
<evidence type="ECO:0008006" key="4">
    <source>
        <dbReference type="Google" id="ProtNLM"/>
    </source>
</evidence>
<keyword evidence="3" id="KW-1185">Reference proteome</keyword>
<comment type="caution">
    <text evidence="2">The sequence shown here is derived from an EMBL/GenBank/DDBJ whole genome shotgun (WGS) entry which is preliminary data.</text>
</comment>
<dbReference type="OrthoDB" id="6020543at2759"/>
<dbReference type="AlphaFoldDB" id="A0A5B7GBB2"/>
<dbReference type="Proteomes" id="UP000324222">
    <property type="component" value="Unassembled WGS sequence"/>
</dbReference>
<protein>
    <recommendedName>
        <fullName evidence="4">Chitin-binding type-2 domain-containing protein</fullName>
    </recommendedName>
</protein>
<feature type="region of interest" description="Disordered" evidence="1">
    <location>
        <begin position="21"/>
        <end position="53"/>
    </location>
</feature>
<evidence type="ECO:0000256" key="1">
    <source>
        <dbReference type="SAM" id="MobiDB-lite"/>
    </source>
</evidence>
<evidence type="ECO:0000313" key="2">
    <source>
        <dbReference type="EMBL" id="MPC54647.1"/>
    </source>
</evidence>
<evidence type="ECO:0000313" key="3">
    <source>
        <dbReference type="Proteomes" id="UP000324222"/>
    </source>
</evidence>
<proteinExistence type="predicted"/>
<organism evidence="2 3">
    <name type="scientific">Portunus trituberculatus</name>
    <name type="common">Swimming crab</name>
    <name type="synonym">Neptunus trituberculatus</name>
    <dbReference type="NCBI Taxonomy" id="210409"/>
    <lineage>
        <taxon>Eukaryota</taxon>
        <taxon>Metazoa</taxon>
        <taxon>Ecdysozoa</taxon>
        <taxon>Arthropoda</taxon>
        <taxon>Crustacea</taxon>
        <taxon>Multicrustacea</taxon>
        <taxon>Malacostraca</taxon>
        <taxon>Eumalacostraca</taxon>
        <taxon>Eucarida</taxon>
        <taxon>Decapoda</taxon>
        <taxon>Pleocyemata</taxon>
        <taxon>Brachyura</taxon>
        <taxon>Eubrachyura</taxon>
        <taxon>Portunoidea</taxon>
        <taxon>Portunidae</taxon>
        <taxon>Portuninae</taxon>
        <taxon>Portunus</taxon>
    </lineage>
</organism>